<name>A0A7S1M943_ALECA</name>
<reference evidence="2" key="1">
    <citation type="submission" date="2021-01" db="EMBL/GenBank/DDBJ databases">
        <authorList>
            <person name="Corre E."/>
            <person name="Pelletier E."/>
            <person name="Niang G."/>
            <person name="Scheremetjew M."/>
            <person name="Finn R."/>
            <person name="Kale V."/>
            <person name="Holt S."/>
            <person name="Cochrane G."/>
            <person name="Meng A."/>
            <person name="Brown T."/>
            <person name="Cohen L."/>
        </authorList>
    </citation>
    <scope>NUCLEOTIDE SEQUENCE</scope>
    <source>
        <strain evidence="2">OF101</strain>
    </source>
</reference>
<dbReference type="EMBL" id="HBGE01032011">
    <property type="protein sequence ID" value="CAD9125265.1"/>
    <property type="molecule type" value="Transcribed_RNA"/>
</dbReference>
<keyword evidence="1" id="KW-0472">Membrane</keyword>
<dbReference type="AlphaFoldDB" id="A0A7S1M943"/>
<keyword evidence="1" id="KW-0812">Transmembrane</keyword>
<proteinExistence type="predicted"/>
<gene>
    <name evidence="2" type="ORF">ACAT0790_LOCUS19349</name>
</gene>
<sequence length="394" mass="44397">MEAKNANLRGGHEAWAESWTSCSSFHSSSSSSVSSPRAWCSAHTEEPHPMDADTYLRVLSFLGKAAKEDSDSEKTISEDRPIHKNSLTALIVNGPKRLHEDCIMVYEDVEREFTLPEVSLRQDLAANKVRWYGLWTKDLWCFMRNNNPFCAMFFSHRLHPVSRCSRWAAFGMQFLFVVFISCAVTEGGSCLYCGIRECGMNSTCTSGSVKDGRFHQTAWMKNNPEKNYCCVIHAVWILWFLETFRRWGGTLYMVLSNCAFTTAVFQLLMCLCVQRGGPRVREGGELLGKAVLIIMVAGMAYGTPTLIHYISVNHAGWLLAGNILAGKIASMLFVTLLNVIGFSFLWWRQLPRNASTEKVQDASSPTAFHVTAEDYQAFCRSLRHRDKGLHMLPA</sequence>
<feature type="transmembrane region" description="Helical" evidence="1">
    <location>
        <begin position="323"/>
        <end position="347"/>
    </location>
</feature>
<protein>
    <submittedName>
        <fullName evidence="2">Uncharacterized protein</fullName>
    </submittedName>
</protein>
<feature type="transmembrane region" description="Helical" evidence="1">
    <location>
        <begin position="286"/>
        <end position="311"/>
    </location>
</feature>
<evidence type="ECO:0000313" key="2">
    <source>
        <dbReference type="EMBL" id="CAD9125265.1"/>
    </source>
</evidence>
<accession>A0A7S1M943</accession>
<organism evidence="2">
    <name type="scientific">Alexandrium catenella</name>
    <name type="common">Red tide dinoflagellate</name>
    <name type="synonym">Gonyaulax catenella</name>
    <dbReference type="NCBI Taxonomy" id="2925"/>
    <lineage>
        <taxon>Eukaryota</taxon>
        <taxon>Sar</taxon>
        <taxon>Alveolata</taxon>
        <taxon>Dinophyceae</taxon>
        <taxon>Gonyaulacales</taxon>
        <taxon>Pyrocystaceae</taxon>
        <taxon>Alexandrium</taxon>
    </lineage>
</organism>
<keyword evidence="1" id="KW-1133">Transmembrane helix</keyword>
<feature type="transmembrane region" description="Helical" evidence="1">
    <location>
        <begin position="251"/>
        <end position="274"/>
    </location>
</feature>
<evidence type="ECO:0000256" key="1">
    <source>
        <dbReference type="SAM" id="Phobius"/>
    </source>
</evidence>